<evidence type="ECO:0000313" key="2">
    <source>
        <dbReference type="Proteomes" id="UP000799754"/>
    </source>
</evidence>
<organism evidence="1 2">
    <name type="scientific">Macroventuria anomochaeta</name>
    <dbReference type="NCBI Taxonomy" id="301207"/>
    <lineage>
        <taxon>Eukaryota</taxon>
        <taxon>Fungi</taxon>
        <taxon>Dikarya</taxon>
        <taxon>Ascomycota</taxon>
        <taxon>Pezizomycotina</taxon>
        <taxon>Dothideomycetes</taxon>
        <taxon>Pleosporomycetidae</taxon>
        <taxon>Pleosporales</taxon>
        <taxon>Pleosporineae</taxon>
        <taxon>Didymellaceae</taxon>
        <taxon>Macroventuria</taxon>
    </lineage>
</organism>
<reference evidence="1" key="1">
    <citation type="journal article" date="2020" name="Stud. Mycol.">
        <title>101 Dothideomycetes genomes: a test case for predicting lifestyles and emergence of pathogens.</title>
        <authorList>
            <person name="Haridas S."/>
            <person name="Albert R."/>
            <person name="Binder M."/>
            <person name="Bloem J."/>
            <person name="Labutti K."/>
            <person name="Salamov A."/>
            <person name="Andreopoulos B."/>
            <person name="Baker S."/>
            <person name="Barry K."/>
            <person name="Bills G."/>
            <person name="Bluhm B."/>
            <person name="Cannon C."/>
            <person name="Castanera R."/>
            <person name="Culley D."/>
            <person name="Daum C."/>
            <person name="Ezra D."/>
            <person name="Gonzalez J."/>
            <person name="Henrissat B."/>
            <person name="Kuo A."/>
            <person name="Liang C."/>
            <person name="Lipzen A."/>
            <person name="Lutzoni F."/>
            <person name="Magnuson J."/>
            <person name="Mondo S."/>
            <person name="Nolan M."/>
            <person name="Ohm R."/>
            <person name="Pangilinan J."/>
            <person name="Park H.-J."/>
            <person name="Ramirez L."/>
            <person name="Alfaro M."/>
            <person name="Sun H."/>
            <person name="Tritt A."/>
            <person name="Yoshinaga Y."/>
            <person name="Zwiers L.-H."/>
            <person name="Turgeon B."/>
            <person name="Goodwin S."/>
            <person name="Spatafora J."/>
            <person name="Crous P."/>
            <person name="Grigoriev I."/>
        </authorList>
    </citation>
    <scope>NUCLEOTIDE SEQUENCE</scope>
    <source>
        <strain evidence="1">CBS 525.71</strain>
    </source>
</reference>
<name>A0ACB6SDG5_9PLEO</name>
<gene>
    <name evidence="1" type="ORF">BU25DRAFT_454382</name>
</gene>
<proteinExistence type="predicted"/>
<protein>
    <submittedName>
        <fullName evidence="1">Uncharacterized protein</fullName>
    </submittedName>
</protein>
<keyword evidence="2" id="KW-1185">Reference proteome</keyword>
<evidence type="ECO:0000313" key="1">
    <source>
        <dbReference type="EMBL" id="KAF2632008.1"/>
    </source>
</evidence>
<dbReference type="Proteomes" id="UP000799754">
    <property type="component" value="Unassembled WGS sequence"/>
</dbReference>
<accession>A0ACB6SDG5</accession>
<comment type="caution">
    <text evidence="1">The sequence shown here is derived from an EMBL/GenBank/DDBJ whole genome shotgun (WGS) entry which is preliminary data.</text>
</comment>
<sequence length="293" mass="33207">MQTSLEALWLQSRKVLHNLDVRSGLNDTLGRLPHAEDAPFNSYTKQHEPACLPDTRVDLLNEIHSWADGQDERCIFWLSGLAGTGKSTIARTVARRYHDRQRLAASFFFSRGGGDVGHAGKFVTSVAVQFAQSVPAVRQHISDAVAERSDIVSQSLRDQWQHLVCRPLSMLHEPEARPETYIVVVDALDECNSDSNIRIIVRLLAEDSGTDEHFEILPEQRLDSIYLTVLKSPIRRYRKQERKRWYTLIRETLGAIVLLQSPLSASSLARLLRVPAEDVHRTLYELHSVVDVP</sequence>
<dbReference type="EMBL" id="MU006703">
    <property type="protein sequence ID" value="KAF2632008.1"/>
    <property type="molecule type" value="Genomic_DNA"/>
</dbReference>